<dbReference type="Proteomes" id="UP000038011">
    <property type="component" value="Unassembled WGS sequence"/>
</dbReference>
<dbReference type="Gene3D" id="3.40.190.10">
    <property type="entry name" value="Periplasmic binding protein-like II"/>
    <property type="match status" value="2"/>
</dbReference>
<dbReference type="SUPFAM" id="SSF53850">
    <property type="entry name" value="Periplasmic binding protein-like II"/>
    <property type="match status" value="1"/>
</dbReference>
<accession>A0A0M9GMI2</accession>
<keyword evidence="4" id="KW-1185">Reference proteome</keyword>
<evidence type="ECO:0000313" key="3">
    <source>
        <dbReference type="EMBL" id="KPB01243.1"/>
    </source>
</evidence>
<gene>
    <name evidence="3" type="ORF">SU32_09295</name>
</gene>
<sequence>MRRLITSILTATTVLLSAGLAHAVDGKLTLYTSQPNNDAQKTIDAFKAKYPDVDISFVRDGTTKIMAKLRAELQAGATPADVLLIADSVTMESLAADDLLMAHEAADVSAYADGIHDAEKKWFATKLITTGIIYNTAATMKPESWTDLLDEAAKGQIAMPSPLTSGAALIHTATLINNLDEGWTYYENLAANGAQASGGNGGVLKAVAGGEKLYGMVVDFLPIREKAKGAPVDFVFPKEGVSAISEPVAILSNTQNAEAAKAFIDFLISKEGQELAASQGYMPAHPDVAAPEGFPALNDIKIMSFDAAAALKSAESDKAKFAEIFGQ</sequence>
<evidence type="ECO:0000256" key="1">
    <source>
        <dbReference type="ARBA" id="ARBA00022729"/>
    </source>
</evidence>
<feature type="signal peptide" evidence="2">
    <location>
        <begin position="1"/>
        <end position="23"/>
    </location>
</feature>
<dbReference type="PANTHER" id="PTHR30006">
    <property type="entry name" value="THIAMINE-BINDING PERIPLASMIC PROTEIN-RELATED"/>
    <property type="match status" value="1"/>
</dbReference>
<dbReference type="STRING" id="1514904.SU32_09295"/>
<dbReference type="OrthoDB" id="9766989at2"/>
<comment type="caution">
    <text evidence="3">The sequence shown here is derived from an EMBL/GenBank/DDBJ whole genome shotgun (WGS) entry which is preliminary data.</text>
</comment>
<dbReference type="InterPro" id="IPR026045">
    <property type="entry name" value="Ferric-bd"/>
</dbReference>
<dbReference type="EMBL" id="JXMU01000012">
    <property type="protein sequence ID" value="KPB01243.1"/>
    <property type="molecule type" value="Genomic_DNA"/>
</dbReference>
<organism evidence="3 4">
    <name type="scientific">Ahrensia marina</name>
    <dbReference type="NCBI Taxonomy" id="1514904"/>
    <lineage>
        <taxon>Bacteria</taxon>
        <taxon>Pseudomonadati</taxon>
        <taxon>Pseudomonadota</taxon>
        <taxon>Alphaproteobacteria</taxon>
        <taxon>Hyphomicrobiales</taxon>
        <taxon>Ahrensiaceae</taxon>
        <taxon>Ahrensia</taxon>
    </lineage>
</organism>
<proteinExistence type="predicted"/>
<reference evidence="3 4" key="1">
    <citation type="submission" date="2015-01" db="EMBL/GenBank/DDBJ databases">
        <title>Ahrensia donghaiensis sp. nov., a novel dimethylsulphoniopropionate-cleavage bacterium isolated from seawater and emended descriptions of the genus Ahrensia and Ahrensia kielensis.</title>
        <authorList>
            <person name="Liu J."/>
        </authorList>
    </citation>
    <scope>NUCLEOTIDE SEQUENCE [LARGE SCALE GENOMIC DNA]</scope>
    <source>
        <strain evidence="3 4">LZD062</strain>
    </source>
</reference>
<dbReference type="Pfam" id="PF13343">
    <property type="entry name" value="SBP_bac_6"/>
    <property type="match status" value="1"/>
</dbReference>
<protein>
    <submittedName>
        <fullName evidence="3">ABC transporter substrate-binding protein</fullName>
    </submittedName>
</protein>
<dbReference type="PIRSF" id="PIRSF002825">
    <property type="entry name" value="CfbpA"/>
    <property type="match status" value="1"/>
</dbReference>
<dbReference type="AlphaFoldDB" id="A0A0M9GMI2"/>
<dbReference type="RefSeq" id="WP_053999085.1">
    <property type="nucleotide sequence ID" value="NZ_JXMU01000012.1"/>
</dbReference>
<keyword evidence="1 2" id="KW-0732">Signal</keyword>
<feature type="chain" id="PRO_5005836714" evidence="2">
    <location>
        <begin position="24"/>
        <end position="327"/>
    </location>
</feature>
<dbReference type="CDD" id="cd13547">
    <property type="entry name" value="PBP2_Fbp_like_2"/>
    <property type="match status" value="1"/>
</dbReference>
<name>A0A0M9GMI2_9HYPH</name>
<evidence type="ECO:0000256" key="2">
    <source>
        <dbReference type="SAM" id="SignalP"/>
    </source>
</evidence>
<dbReference type="PATRIC" id="fig|1514904.3.peg.688"/>
<evidence type="ECO:0000313" key="4">
    <source>
        <dbReference type="Proteomes" id="UP000038011"/>
    </source>
</evidence>